<name>A0A7S8D2M5_FUSCU</name>
<dbReference type="AlphaFoldDB" id="A0A7S8D2M5"/>
<protein>
    <submittedName>
        <fullName evidence="1">Uncharacterized protein</fullName>
    </submittedName>
</protein>
<evidence type="ECO:0000313" key="1">
    <source>
        <dbReference type="EMBL" id="QPC60800.1"/>
    </source>
</evidence>
<sequence>MTVLVLLTGEVNGLSGPISFDSIETEVERVTISGLSGVRTKLDVAVDFIMCLEKRETAAFGPQPDLVASTTNEPHPEEYYGSLYEAETYSAREMGWRFTSLNTNCIVNIPPELFNMSSNTSLLTLADIATRECDTHQLPSRRPSLGDDVPTVWIPMTNDSYGGMSEICSPNSVNLWLNCVLWCELPDEYMDRYKASGSDSFDAYFNRRLKDTGMNMSQVVIYSAEEQSAAPVTGRPLSIMGLSTLALATFIALSI</sequence>
<gene>
    <name evidence="1" type="ORF">HYE67_003031</name>
</gene>
<organism evidence="1 2">
    <name type="scientific">Fusarium culmorum</name>
    <dbReference type="NCBI Taxonomy" id="5516"/>
    <lineage>
        <taxon>Eukaryota</taxon>
        <taxon>Fungi</taxon>
        <taxon>Dikarya</taxon>
        <taxon>Ascomycota</taxon>
        <taxon>Pezizomycotina</taxon>
        <taxon>Sordariomycetes</taxon>
        <taxon>Hypocreomycetidae</taxon>
        <taxon>Hypocreales</taxon>
        <taxon>Nectriaceae</taxon>
        <taxon>Fusarium</taxon>
    </lineage>
</organism>
<evidence type="ECO:0000313" key="2">
    <source>
        <dbReference type="Proteomes" id="UP000663297"/>
    </source>
</evidence>
<proteinExistence type="predicted"/>
<dbReference type="Proteomes" id="UP000663297">
    <property type="component" value="Chromosome 2"/>
</dbReference>
<dbReference type="EMBL" id="CP064748">
    <property type="protein sequence ID" value="QPC60800.1"/>
    <property type="molecule type" value="Genomic_DNA"/>
</dbReference>
<reference evidence="1" key="1">
    <citation type="submission" date="2020-11" db="EMBL/GenBank/DDBJ databases">
        <title>The chromosome-scale genome resource for two endophytic Fusarium species: F. culmorum and F. pseudograminearum.</title>
        <authorList>
            <person name="Yuan Z."/>
        </authorList>
    </citation>
    <scope>NUCLEOTIDE SEQUENCE</scope>
    <source>
        <strain evidence="1">Class2-1B</strain>
    </source>
</reference>
<accession>A0A7S8D2M5</accession>